<keyword evidence="3" id="KW-1185">Reference proteome</keyword>
<evidence type="ECO:0000313" key="3">
    <source>
        <dbReference type="Proteomes" id="UP000596739"/>
    </source>
</evidence>
<name>A0ABS1ETJ1_9CLOT</name>
<organism evidence="2 3">
    <name type="scientific">Clostridium yunnanense</name>
    <dbReference type="NCBI Taxonomy" id="2800325"/>
    <lineage>
        <taxon>Bacteria</taxon>
        <taxon>Bacillati</taxon>
        <taxon>Bacillota</taxon>
        <taxon>Clostridia</taxon>
        <taxon>Eubacteriales</taxon>
        <taxon>Clostridiaceae</taxon>
        <taxon>Clostridium</taxon>
    </lineage>
</organism>
<comment type="caution">
    <text evidence="2">The sequence shown here is derived from an EMBL/GenBank/DDBJ whole genome shotgun (WGS) entry which is preliminary data.</text>
</comment>
<dbReference type="Proteomes" id="UP000596739">
    <property type="component" value="Unassembled WGS sequence"/>
</dbReference>
<gene>
    <name evidence="2" type="ORF">JHL18_18705</name>
</gene>
<reference evidence="3" key="1">
    <citation type="submission" date="2021-01" db="EMBL/GenBank/DDBJ databases">
        <title>Genome public.</title>
        <authorList>
            <person name="Liu C."/>
            <person name="Sun Q."/>
        </authorList>
    </citation>
    <scope>NUCLEOTIDE SEQUENCE [LARGE SCALE GENOMIC DNA]</scope>
    <source>
        <strain evidence="3">YIM B02505</strain>
    </source>
</reference>
<feature type="compositionally biased region" description="Polar residues" evidence="1">
    <location>
        <begin position="23"/>
        <end position="37"/>
    </location>
</feature>
<protein>
    <submittedName>
        <fullName evidence="2">Uncharacterized protein</fullName>
    </submittedName>
</protein>
<accession>A0ABS1ETJ1</accession>
<sequence>MISPKCGRPLQLSGYKGLDLETTYPNGSVYQRNNPNGHKNMPGQNHGHGHLEGTGPGKSGSGPSIDVNGNIVDFWSPDAHWKTRK</sequence>
<feature type="region of interest" description="Disordered" evidence="1">
    <location>
        <begin position="1"/>
        <end position="85"/>
    </location>
</feature>
<evidence type="ECO:0000256" key="1">
    <source>
        <dbReference type="SAM" id="MobiDB-lite"/>
    </source>
</evidence>
<dbReference type="RefSeq" id="WP_200272071.1">
    <property type="nucleotide sequence ID" value="NZ_JAENHN010000050.1"/>
</dbReference>
<evidence type="ECO:0000313" key="2">
    <source>
        <dbReference type="EMBL" id="MBK1812654.1"/>
    </source>
</evidence>
<proteinExistence type="predicted"/>
<dbReference type="EMBL" id="JAENHN010000050">
    <property type="protein sequence ID" value="MBK1812654.1"/>
    <property type="molecule type" value="Genomic_DNA"/>
</dbReference>